<gene>
    <name evidence="2" type="primary">RE1_1310</name>
    <name evidence="2" type="ORF">CK203_080776</name>
</gene>
<dbReference type="EMBL" id="QGNW01001094">
    <property type="protein sequence ID" value="RVW56153.1"/>
    <property type="molecule type" value="Genomic_DNA"/>
</dbReference>
<sequence length="289" mass="33363">MNFLSGFDKENEDSKVCRLRKPLYALKQSPRAWFDRFTKVLCDKEYKQAQSNHTLFYKQRGEKVTILIVYANDIILIGDDKDKMERLKKKLVIEFKMKDLGTKVFSWNESCEEHAGDFNVKGISCASIFIHSPFEKHMEVVYRILKYLKGNPGKGLFFGKSKERGIEVFIDADEVVLVNDKRSTSSYSTLVLGNLVTWRSKKQTAVARSGVEAKFRVIAHGICELLWLKLLLEELQATVKLPLKICSNNKVTINVLHNLVHHDRTKHVEVDQHFIKEKVCLMSQQPSKL</sequence>
<dbReference type="AlphaFoldDB" id="A0A438F862"/>
<evidence type="ECO:0000313" key="2">
    <source>
        <dbReference type="EMBL" id="RVW56153.1"/>
    </source>
</evidence>
<name>A0A438F862_VITVI</name>
<evidence type="ECO:0000259" key="1">
    <source>
        <dbReference type="Pfam" id="PF07727"/>
    </source>
</evidence>
<dbReference type="PANTHER" id="PTHR11439:SF440">
    <property type="entry name" value="INTEGRASE CATALYTIC DOMAIN-CONTAINING PROTEIN"/>
    <property type="match status" value="1"/>
</dbReference>
<evidence type="ECO:0000313" key="3">
    <source>
        <dbReference type="Proteomes" id="UP000288805"/>
    </source>
</evidence>
<dbReference type="CDD" id="cd09272">
    <property type="entry name" value="RNase_HI_RT_Ty1"/>
    <property type="match status" value="1"/>
</dbReference>
<accession>A0A438F862</accession>
<reference evidence="2 3" key="1">
    <citation type="journal article" date="2018" name="PLoS Genet.">
        <title>Population sequencing reveals clonal diversity and ancestral inbreeding in the grapevine cultivar Chardonnay.</title>
        <authorList>
            <person name="Roach M.J."/>
            <person name="Johnson D.L."/>
            <person name="Bohlmann J."/>
            <person name="van Vuuren H.J."/>
            <person name="Jones S.J."/>
            <person name="Pretorius I.S."/>
            <person name="Schmidt S.A."/>
            <person name="Borneman A.R."/>
        </authorList>
    </citation>
    <scope>NUCLEOTIDE SEQUENCE [LARGE SCALE GENOMIC DNA]</scope>
    <source>
        <strain evidence="3">cv. Chardonnay</strain>
        <tissue evidence="2">Leaf</tissue>
    </source>
</reference>
<organism evidence="2 3">
    <name type="scientific">Vitis vinifera</name>
    <name type="common">Grape</name>
    <dbReference type="NCBI Taxonomy" id="29760"/>
    <lineage>
        <taxon>Eukaryota</taxon>
        <taxon>Viridiplantae</taxon>
        <taxon>Streptophyta</taxon>
        <taxon>Embryophyta</taxon>
        <taxon>Tracheophyta</taxon>
        <taxon>Spermatophyta</taxon>
        <taxon>Magnoliopsida</taxon>
        <taxon>eudicotyledons</taxon>
        <taxon>Gunneridae</taxon>
        <taxon>Pentapetalae</taxon>
        <taxon>rosids</taxon>
        <taxon>Vitales</taxon>
        <taxon>Vitaceae</taxon>
        <taxon>Viteae</taxon>
        <taxon>Vitis</taxon>
    </lineage>
</organism>
<dbReference type="Proteomes" id="UP000288805">
    <property type="component" value="Unassembled WGS sequence"/>
</dbReference>
<dbReference type="InterPro" id="IPR013103">
    <property type="entry name" value="RVT_2"/>
</dbReference>
<protein>
    <submittedName>
        <fullName evidence="2">Retrovirus-related Pol polyprotein from transposon RE1</fullName>
    </submittedName>
</protein>
<dbReference type="Pfam" id="PF07727">
    <property type="entry name" value="RVT_2"/>
    <property type="match status" value="1"/>
</dbReference>
<feature type="domain" description="Reverse transcriptase Ty1/copia-type" evidence="1">
    <location>
        <begin position="5"/>
        <end position="103"/>
    </location>
</feature>
<proteinExistence type="predicted"/>
<dbReference type="PANTHER" id="PTHR11439">
    <property type="entry name" value="GAG-POL-RELATED RETROTRANSPOSON"/>
    <property type="match status" value="1"/>
</dbReference>
<comment type="caution">
    <text evidence="2">The sequence shown here is derived from an EMBL/GenBank/DDBJ whole genome shotgun (WGS) entry which is preliminary data.</text>
</comment>